<evidence type="ECO:0000313" key="2">
    <source>
        <dbReference type="Proteomes" id="UP000793456"/>
    </source>
</evidence>
<protein>
    <submittedName>
        <fullName evidence="1">Uncharacterized protein</fullName>
    </submittedName>
</protein>
<sequence>MTRTWIFFFCASSEQPTGAGGAACNNDARQRREQQTGPRTVKTPMGKKSRIVGGAVGRRTILQLSPPGLRGGAAGERDEGGSGSDDEQEDGQRSVREVRTNMKAPAVKATEGLSLLGAYEDSDDDEAGDSQHSMANSQRIQSTDIDSTLANFMAEIDAITTQPSSDDAASHSSVPTTAPPRPEVNTQQPAASEEQNQQSTQFEYNTQYSLAGVGVEMGDWQEVWDENSGCYYYWNTLTNEVSWELPHYLADQVQSLGQYANSSSVNGNGTAHAGYHTEESAASVAAPTPVKETKVKEVIESVVGLTSEEEERRGVAASLLGPLIPSEVKEAEEKWRKKLLKGLDEPENSLDSDGEGVRPVGSPATSQQDPEPVPTVQKDLSTKKQSRDNSDAEEETEEDTMDLELALERKKAELRALEEGDGSAGGSSPCSETSQEASGARAPQVKKNRWKTAFPSAASPDSNSRGSDQQDNTETIVESVAEGEDKEADSSEEKTKPAVKEEVEAPELKVETPELKTRIADWREGALNGVYLRRRLQEAAEHIKYYELNATPKGWSCHWDRYALLTFHISKLPRPPKILPCDYNPLSAEVADFVT</sequence>
<comment type="caution">
    <text evidence="1">The sequence shown here is derived from an EMBL/GenBank/DDBJ whole genome shotgun (WGS) entry which is preliminary data.</text>
</comment>
<keyword evidence="2" id="KW-1185">Reference proteome</keyword>
<dbReference type="EMBL" id="CM011693">
    <property type="protein sequence ID" value="TMS05486.1"/>
    <property type="molecule type" value="Genomic_DNA"/>
</dbReference>
<reference evidence="1" key="1">
    <citation type="submission" date="2018-11" db="EMBL/GenBank/DDBJ databases">
        <title>The sequence and de novo assembly of Larimichthys crocea genome using PacBio and Hi-C technologies.</title>
        <authorList>
            <person name="Xu P."/>
            <person name="Chen B."/>
            <person name="Zhou Z."/>
            <person name="Ke Q."/>
            <person name="Wu Y."/>
            <person name="Bai H."/>
            <person name="Pu F."/>
        </authorList>
    </citation>
    <scope>NUCLEOTIDE SEQUENCE</scope>
    <source>
        <tissue evidence="1">Muscle</tissue>
    </source>
</reference>
<dbReference type="Proteomes" id="UP000793456">
    <property type="component" value="Chromosome XX"/>
</dbReference>
<organism evidence="1 2">
    <name type="scientific">Larimichthys crocea</name>
    <name type="common">Large yellow croaker</name>
    <name type="synonym">Pseudosciaena crocea</name>
    <dbReference type="NCBI Taxonomy" id="215358"/>
    <lineage>
        <taxon>Eukaryota</taxon>
        <taxon>Metazoa</taxon>
        <taxon>Chordata</taxon>
        <taxon>Craniata</taxon>
        <taxon>Vertebrata</taxon>
        <taxon>Euteleostomi</taxon>
        <taxon>Actinopterygii</taxon>
        <taxon>Neopterygii</taxon>
        <taxon>Teleostei</taxon>
        <taxon>Neoteleostei</taxon>
        <taxon>Acanthomorphata</taxon>
        <taxon>Eupercaria</taxon>
        <taxon>Sciaenidae</taxon>
        <taxon>Larimichthys</taxon>
    </lineage>
</organism>
<proteinExistence type="predicted"/>
<accession>A0ACD3QE68</accession>
<name>A0ACD3QE68_LARCR</name>
<gene>
    <name evidence="1" type="ORF">E3U43_004736</name>
</gene>
<evidence type="ECO:0000313" key="1">
    <source>
        <dbReference type="EMBL" id="TMS05486.1"/>
    </source>
</evidence>